<evidence type="ECO:0008006" key="4">
    <source>
        <dbReference type="Google" id="ProtNLM"/>
    </source>
</evidence>
<reference evidence="2 3" key="2">
    <citation type="journal article" date="2017" name="Genome Announc.">
        <title>Draft Genome Sequences of Four Alkaliphilic Bacteria Belonging to the Anaerobacillus Genus.</title>
        <authorList>
            <person name="Bassil N.M."/>
            <person name="Lloyd J.R."/>
        </authorList>
    </citation>
    <scope>NUCLEOTIDE SEQUENCE [LARGE SCALE GENOMIC DNA]</scope>
    <source>
        <strain evidence="2 3">NB2006</strain>
    </source>
</reference>
<dbReference type="OrthoDB" id="2959323at2"/>
<dbReference type="AlphaFoldDB" id="A0A1S2KVN0"/>
<dbReference type="KEGG" id="aia:AWH56_024820"/>
<dbReference type="EMBL" id="LQXD01000202">
    <property type="protein sequence ID" value="OIJ04249.1"/>
    <property type="molecule type" value="Genomic_DNA"/>
</dbReference>
<reference evidence="2 3" key="3">
    <citation type="journal article" date="2019" name="Int. J. Syst. Evol. Microbiol.">
        <title>Anaerobacillus isosaccharinicus sp. nov., an alkaliphilic bacterium which degrades isosaccharinic acid.</title>
        <authorList>
            <person name="Bassil N.M."/>
            <person name="Lloyd J.R."/>
        </authorList>
    </citation>
    <scope>NUCLEOTIDE SEQUENCE [LARGE SCALE GENOMIC DNA]</scope>
    <source>
        <strain evidence="2 3">NB2006</strain>
    </source>
</reference>
<protein>
    <recommendedName>
        <fullName evidence="4">Amidohydrolase-related domain-containing protein</fullName>
    </recommendedName>
</protein>
<reference evidence="2" key="4">
    <citation type="submission" date="2020-10" db="EMBL/GenBank/DDBJ databases">
        <authorList>
            <person name="Bassil N.M."/>
            <person name="Lloyd J.R."/>
        </authorList>
    </citation>
    <scope>NUCLEOTIDE SEQUENCE</scope>
    <source>
        <strain evidence="2">NB2006</strain>
    </source>
</reference>
<dbReference type="Proteomes" id="UP000180175">
    <property type="component" value="Chromosome"/>
</dbReference>
<evidence type="ECO:0000313" key="2">
    <source>
        <dbReference type="EMBL" id="QOY35838.1"/>
    </source>
</evidence>
<keyword evidence="3" id="KW-1185">Reference proteome</keyword>
<proteinExistence type="predicted"/>
<dbReference type="RefSeq" id="WP_071319384.1">
    <property type="nucleotide sequence ID" value="NZ_CP063356.2"/>
</dbReference>
<gene>
    <name evidence="2" type="ORF">AWH56_024820</name>
    <name evidence="1" type="ORF">AWH56_23665</name>
</gene>
<reference evidence="1 3" key="1">
    <citation type="submission" date="2016-10" db="EMBL/GenBank/DDBJ databases">
        <title>Draft genome sequences of four alkaliphilic bacteria belonging to the Anaerobacillus genus.</title>
        <authorList>
            <person name="Bassil N.M."/>
            <person name="Lloyd J.R."/>
        </authorList>
    </citation>
    <scope>NUCLEOTIDE SEQUENCE [LARGE SCALE GENOMIC DNA]</scope>
    <source>
        <strain evidence="1 3">NB2006</strain>
    </source>
</reference>
<name>A0A1S2KVN0_9BACI</name>
<sequence length="310" mass="35756">MKYILENALTNHYGENTKKSYLIEGTKVVYTANHFSKYKHMRLNTNQFVLTPGFIMIDFSVVSISHFDRFKERMKHLHSIGCTTIITACDVSSESQFHHQLKKAKHALINSSIDYLVGVKIPLTKLTPTIIRKCSKHKVPIIFTEINDPDDIHSICWQWIRNEIFPYQLMIVPLWNIPDLTTWKSRRLKSEWEELLTTNKITTQVEVPNEHTPLTKQFLLNVGLYPTKGSLQVGTDADYLFFSKQELSEKNNDFSELLPKVVFTHGTVKKAAANVYLQPGCGKELIVTVPRKFNPISNAFGTEPIYIDYY</sequence>
<organism evidence="1 3">
    <name type="scientific">Anaerobacillus isosaccharinicus</name>
    <dbReference type="NCBI Taxonomy" id="1532552"/>
    <lineage>
        <taxon>Bacteria</taxon>
        <taxon>Bacillati</taxon>
        <taxon>Bacillota</taxon>
        <taxon>Bacilli</taxon>
        <taxon>Bacillales</taxon>
        <taxon>Bacillaceae</taxon>
        <taxon>Anaerobacillus</taxon>
    </lineage>
</organism>
<evidence type="ECO:0000313" key="3">
    <source>
        <dbReference type="Proteomes" id="UP000180175"/>
    </source>
</evidence>
<dbReference type="EMBL" id="CP063356">
    <property type="protein sequence ID" value="QOY35838.1"/>
    <property type="molecule type" value="Genomic_DNA"/>
</dbReference>
<accession>A0A1S2KVN0</accession>
<evidence type="ECO:0000313" key="1">
    <source>
        <dbReference type="EMBL" id="OIJ04249.1"/>
    </source>
</evidence>